<dbReference type="PANTHER" id="PTHR31917">
    <property type="entry name" value="AGENET DOMAIN-CONTAINING PROTEIN-RELATED"/>
    <property type="match status" value="1"/>
</dbReference>
<evidence type="ECO:0000259" key="2">
    <source>
        <dbReference type="SMART" id="SM00743"/>
    </source>
</evidence>
<feature type="domain" description="Agenet" evidence="2">
    <location>
        <begin position="5"/>
        <end position="81"/>
    </location>
</feature>
<evidence type="ECO:0000256" key="1">
    <source>
        <dbReference type="SAM" id="MobiDB-lite"/>
    </source>
</evidence>
<protein>
    <submittedName>
        <fullName evidence="3">Agenet domain-containing protein</fullName>
    </submittedName>
</protein>
<dbReference type="Proteomes" id="UP000554482">
    <property type="component" value="Unassembled WGS sequence"/>
</dbReference>
<proteinExistence type="predicted"/>
<accession>A0A7J6WB55</accession>
<dbReference type="CDD" id="cd20405">
    <property type="entry name" value="Tudor_Agenet_AtDUF_rpt1_3"/>
    <property type="match status" value="1"/>
</dbReference>
<evidence type="ECO:0000313" key="3">
    <source>
        <dbReference type="EMBL" id="KAF5194666.1"/>
    </source>
</evidence>
<comment type="caution">
    <text evidence="3">The sequence shown here is derived from an EMBL/GenBank/DDBJ whole genome shotgun (WGS) entry which is preliminary data.</text>
</comment>
<feature type="compositionally biased region" description="Polar residues" evidence="1">
    <location>
        <begin position="194"/>
        <end position="211"/>
    </location>
</feature>
<dbReference type="EMBL" id="JABWDY010018418">
    <property type="protein sequence ID" value="KAF5194666.1"/>
    <property type="molecule type" value="Genomic_DNA"/>
</dbReference>
<dbReference type="Pfam" id="PF05641">
    <property type="entry name" value="Agenet"/>
    <property type="match status" value="2"/>
</dbReference>
<feature type="region of interest" description="Disordered" evidence="1">
    <location>
        <begin position="179"/>
        <end position="211"/>
    </location>
</feature>
<keyword evidence="4" id="KW-1185">Reference proteome</keyword>
<dbReference type="OrthoDB" id="938602at2759"/>
<gene>
    <name evidence="3" type="ORF">FRX31_015749</name>
</gene>
<dbReference type="AlphaFoldDB" id="A0A7J6WB55"/>
<name>A0A7J6WB55_THATH</name>
<dbReference type="PANTHER" id="PTHR31917:SF147">
    <property type="entry name" value="AGENET DOMAIN-CONTAINING PROTEIN"/>
    <property type="match status" value="1"/>
</dbReference>
<dbReference type="CDD" id="cd20406">
    <property type="entry name" value="Tudor_Agenet_AtDUF_rpt2_4"/>
    <property type="match status" value="1"/>
</dbReference>
<sequence length="211" mass="24305">MKWKFKFIKGQEVEVTSTNKKEEGLEDSFFAAKIISISNQKKKKNKFCVEYKTLLDETDETKPLREYLPYKCLRPVPPPPKETSPPCPYELNEEVDAFCNDGWWKGVITKIPNVDSSKYSVFFKHHDEEMEFECSDLRNHLDWIDVKWVSSKNKETAVLEQYDGSFLIPIPTGCSAYDSDMDISETPPSEMMNLPSSSSLNKTRLPSHSVS</sequence>
<feature type="domain" description="Agenet" evidence="2">
    <location>
        <begin position="87"/>
        <end position="145"/>
    </location>
</feature>
<dbReference type="InterPro" id="IPR008395">
    <property type="entry name" value="Agenet-like_dom"/>
</dbReference>
<dbReference type="InterPro" id="IPR014002">
    <property type="entry name" value="Agenet_dom_plant"/>
</dbReference>
<dbReference type="SMART" id="SM00743">
    <property type="entry name" value="Agenet"/>
    <property type="match status" value="2"/>
</dbReference>
<organism evidence="3 4">
    <name type="scientific">Thalictrum thalictroides</name>
    <name type="common">Rue-anemone</name>
    <name type="synonym">Anemone thalictroides</name>
    <dbReference type="NCBI Taxonomy" id="46969"/>
    <lineage>
        <taxon>Eukaryota</taxon>
        <taxon>Viridiplantae</taxon>
        <taxon>Streptophyta</taxon>
        <taxon>Embryophyta</taxon>
        <taxon>Tracheophyta</taxon>
        <taxon>Spermatophyta</taxon>
        <taxon>Magnoliopsida</taxon>
        <taxon>Ranunculales</taxon>
        <taxon>Ranunculaceae</taxon>
        <taxon>Thalictroideae</taxon>
        <taxon>Thalictrum</taxon>
    </lineage>
</organism>
<reference evidence="3 4" key="1">
    <citation type="submission" date="2020-06" db="EMBL/GenBank/DDBJ databases">
        <title>Transcriptomic and genomic resources for Thalictrum thalictroides and T. hernandezii: Facilitating candidate gene discovery in an emerging model plant lineage.</title>
        <authorList>
            <person name="Arias T."/>
            <person name="Riano-Pachon D.M."/>
            <person name="Di Stilio V.S."/>
        </authorList>
    </citation>
    <scope>NUCLEOTIDE SEQUENCE [LARGE SCALE GENOMIC DNA]</scope>
    <source>
        <strain evidence="4">cv. WT478/WT964</strain>
        <tissue evidence="3">Leaves</tissue>
    </source>
</reference>
<evidence type="ECO:0000313" key="4">
    <source>
        <dbReference type="Proteomes" id="UP000554482"/>
    </source>
</evidence>